<sequence>MSELQHPSSRFPHNPLLVKFAVGKTRPTVYDLPGGDHVYGKRIERDPLENAATVVQHWNVKATSKHAIPALDYITMNRNSAKQGIISPRSIREFRKSNPVRVKVGDHTLYGGGGGSGISSNNGRTDVDGGGLQRARGPLPSDSNPNFTYGKPTRPSTPVAKLMTDLYQREWLEQVERKQMEKTQLDKVRGWRNVRACDEATAADGDWCLARGVQEKAVKKMNSKTAVPRQQALPKPKSALDKDPKTLFKMSKFQKVAPKIVSHRPEDDPAITGISPLPPPSKMAGGKAGRPATTTSRSPSRAAGAATAAATAAAPAPAGKPAHVAAAAAAEPPAKSVSFK</sequence>
<evidence type="ECO:0000313" key="3">
    <source>
        <dbReference type="Proteomes" id="UP001527925"/>
    </source>
</evidence>
<accession>A0ABR4MYC1</accession>
<dbReference type="PANTHER" id="PTHR28617:SF1">
    <property type="entry name" value="CILIA- AND FLAGELLA-ASSOCIATED PROTEIN 77"/>
    <property type="match status" value="1"/>
</dbReference>
<name>A0ABR4MYC1_9FUNG</name>
<feature type="compositionally biased region" description="Low complexity" evidence="1">
    <location>
        <begin position="291"/>
        <end position="340"/>
    </location>
</feature>
<feature type="region of interest" description="Disordered" evidence="1">
    <location>
        <begin position="105"/>
        <end position="155"/>
    </location>
</feature>
<dbReference type="Pfam" id="PF14825">
    <property type="entry name" value="CFAP77"/>
    <property type="match status" value="1"/>
</dbReference>
<organism evidence="2 3">
    <name type="scientific">Polyrhizophydium stewartii</name>
    <dbReference type="NCBI Taxonomy" id="2732419"/>
    <lineage>
        <taxon>Eukaryota</taxon>
        <taxon>Fungi</taxon>
        <taxon>Fungi incertae sedis</taxon>
        <taxon>Chytridiomycota</taxon>
        <taxon>Chytridiomycota incertae sedis</taxon>
        <taxon>Chytridiomycetes</taxon>
        <taxon>Rhizophydiales</taxon>
        <taxon>Rhizophydiales incertae sedis</taxon>
        <taxon>Polyrhizophydium</taxon>
    </lineage>
</organism>
<dbReference type="PANTHER" id="PTHR28617">
    <property type="entry name" value="CILIA- AND FLAGELLA-ASSOCIATED PROTEIN 77"/>
    <property type="match status" value="1"/>
</dbReference>
<protein>
    <submittedName>
        <fullName evidence="2">Uncharacterized protein</fullName>
    </submittedName>
</protein>
<dbReference type="InterPro" id="IPR029147">
    <property type="entry name" value="CFAP77"/>
</dbReference>
<feature type="region of interest" description="Disordered" evidence="1">
    <location>
        <begin position="258"/>
        <end position="340"/>
    </location>
</feature>
<comment type="caution">
    <text evidence="2">The sequence shown here is derived from an EMBL/GenBank/DDBJ whole genome shotgun (WGS) entry which is preliminary data.</text>
</comment>
<keyword evidence="3" id="KW-1185">Reference proteome</keyword>
<evidence type="ECO:0000256" key="1">
    <source>
        <dbReference type="SAM" id="MobiDB-lite"/>
    </source>
</evidence>
<reference evidence="2 3" key="1">
    <citation type="submission" date="2023-09" db="EMBL/GenBank/DDBJ databases">
        <title>Pangenome analysis of Batrachochytrium dendrobatidis and related Chytrids.</title>
        <authorList>
            <person name="Yacoub M.N."/>
            <person name="Stajich J.E."/>
            <person name="James T.Y."/>
        </authorList>
    </citation>
    <scope>NUCLEOTIDE SEQUENCE [LARGE SCALE GENOMIC DNA]</scope>
    <source>
        <strain evidence="2 3">JEL0888</strain>
    </source>
</reference>
<evidence type="ECO:0000313" key="2">
    <source>
        <dbReference type="EMBL" id="KAL2912292.1"/>
    </source>
</evidence>
<dbReference type="Proteomes" id="UP001527925">
    <property type="component" value="Unassembled WGS sequence"/>
</dbReference>
<proteinExistence type="predicted"/>
<dbReference type="EMBL" id="JADGIZ020000071">
    <property type="protein sequence ID" value="KAL2912292.1"/>
    <property type="molecule type" value="Genomic_DNA"/>
</dbReference>
<feature type="region of interest" description="Disordered" evidence="1">
    <location>
        <begin position="221"/>
        <end position="244"/>
    </location>
</feature>
<gene>
    <name evidence="2" type="ORF">HK105_208207</name>
</gene>